<dbReference type="OrthoDB" id="2117453at2759"/>
<evidence type="ECO:0000256" key="1">
    <source>
        <dbReference type="ARBA" id="ARBA00004141"/>
    </source>
</evidence>
<comment type="subcellular location">
    <subcellularLocation>
        <location evidence="1">Membrane</location>
        <topology evidence="1">Multi-pass membrane protein</topology>
    </subcellularLocation>
</comment>
<keyword evidence="3 5" id="KW-1133">Transmembrane helix</keyword>
<keyword evidence="2 5" id="KW-0812">Transmembrane</keyword>
<keyword evidence="4 5" id="KW-0472">Membrane</keyword>
<dbReference type="Pfam" id="PF01284">
    <property type="entry name" value="MARVEL"/>
    <property type="match status" value="1"/>
</dbReference>
<dbReference type="PANTHER" id="PTHR37451:SF5">
    <property type="entry name" value="MARVEL DOMAIN-CONTAINING PROTEIN"/>
    <property type="match status" value="1"/>
</dbReference>
<evidence type="ECO:0000256" key="2">
    <source>
        <dbReference type="ARBA" id="ARBA00022692"/>
    </source>
</evidence>
<dbReference type="InterPro" id="IPR008253">
    <property type="entry name" value="Marvel"/>
</dbReference>
<dbReference type="InParanoid" id="A0A084QXG7"/>
<protein>
    <recommendedName>
        <fullName evidence="6">MARVEL domain-containing protein</fullName>
    </recommendedName>
</protein>
<dbReference type="OMA" id="YHQYAAV"/>
<dbReference type="EMBL" id="KL659751">
    <property type="protein sequence ID" value="KFA68652.1"/>
    <property type="molecule type" value="Genomic_DNA"/>
</dbReference>
<evidence type="ECO:0000256" key="3">
    <source>
        <dbReference type="ARBA" id="ARBA00022989"/>
    </source>
</evidence>
<feature type="domain" description="MARVEL" evidence="6">
    <location>
        <begin position="6"/>
        <end position="131"/>
    </location>
</feature>
<dbReference type="PANTHER" id="PTHR37451">
    <property type="entry name" value="MARVEL DOMAIN"/>
    <property type="match status" value="1"/>
</dbReference>
<evidence type="ECO:0000256" key="5">
    <source>
        <dbReference type="SAM" id="Phobius"/>
    </source>
</evidence>
<gene>
    <name evidence="7" type="ORF">S40285_02633</name>
</gene>
<dbReference type="Proteomes" id="UP000028524">
    <property type="component" value="Unassembled WGS sequence"/>
</dbReference>
<evidence type="ECO:0000313" key="7">
    <source>
        <dbReference type="EMBL" id="KFA68652.1"/>
    </source>
</evidence>
<feature type="transmembrane region" description="Helical" evidence="5">
    <location>
        <begin position="110"/>
        <end position="134"/>
    </location>
</feature>
<dbReference type="HOGENOM" id="CLU_109915_0_1_1"/>
<reference evidence="7 8" key="1">
    <citation type="journal article" date="2014" name="BMC Genomics">
        <title>Comparative genome sequencing reveals chemotype-specific gene clusters in the toxigenic black mold Stachybotrys.</title>
        <authorList>
            <person name="Semeiks J."/>
            <person name="Borek D."/>
            <person name="Otwinowski Z."/>
            <person name="Grishin N.V."/>
        </authorList>
    </citation>
    <scope>NUCLEOTIDE SEQUENCE [LARGE SCALE GENOMIC DNA]</scope>
    <source>
        <strain evidence="7 8">IBT 40285</strain>
    </source>
</reference>
<sequence>MSNILNWSIRGFQAALAVINLGLASYVANYFNTNTRRLSPSSINFLIFAQIFSLLAIAYLEVAPRKLPKVAHPFASLFVEGTNALFYFSGMIAWAVFLSRLSFCNGTICGVARATAVVTAVEFVAWVATTAILAKELFKGGLRGSGTLPAPMREV</sequence>
<name>A0A084QXG7_STAC4</name>
<evidence type="ECO:0000313" key="8">
    <source>
        <dbReference type="Proteomes" id="UP000028524"/>
    </source>
</evidence>
<dbReference type="STRING" id="1283841.A0A084QXG7"/>
<dbReference type="GO" id="GO:0016020">
    <property type="term" value="C:membrane"/>
    <property type="evidence" value="ECO:0007669"/>
    <property type="project" value="UniProtKB-SubCell"/>
</dbReference>
<proteinExistence type="predicted"/>
<organism evidence="7 8">
    <name type="scientific">Stachybotrys chlorohalonatus (strain IBT 40285)</name>
    <dbReference type="NCBI Taxonomy" id="1283841"/>
    <lineage>
        <taxon>Eukaryota</taxon>
        <taxon>Fungi</taxon>
        <taxon>Dikarya</taxon>
        <taxon>Ascomycota</taxon>
        <taxon>Pezizomycotina</taxon>
        <taxon>Sordariomycetes</taxon>
        <taxon>Hypocreomycetidae</taxon>
        <taxon>Hypocreales</taxon>
        <taxon>Stachybotryaceae</taxon>
        <taxon>Stachybotrys</taxon>
    </lineage>
</organism>
<feature type="transmembrane region" description="Helical" evidence="5">
    <location>
        <begin position="43"/>
        <end position="62"/>
    </location>
</feature>
<dbReference type="AlphaFoldDB" id="A0A084QXG7"/>
<evidence type="ECO:0000256" key="4">
    <source>
        <dbReference type="ARBA" id="ARBA00023136"/>
    </source>
</evidence>
<evidence type="ECO:0000259" key="6">
    <source>
        <dbReference type="Pfam" id="PF01284"/>
    </source>
</evidence>
<accession>A0A084QXG7</accession>
<feature type="transmembrane region" description="Helical" evidence="5">
    <location>
        <begin position="74"/>
        <end position="98"/>
    </location>
</feature>
<keyword evidence="8" id="KW-1185">Reference proteome</keyword>
<feature type="transmembrane region" description="Helical" evidence="5">
    <location>
        <begin position="12"/>
        <end position="31"/>
    </location>
</feature>